<proteinExistence type="predicted"/>
<reference evidence="1" key="1">
    <citation type="submission" date="2022-06" db="EMBL/GenBank/DDBJ databases">
        <authorList>
            <person name="Legras J.-L."/>
            <person name="Devillers H."/>
            <person name="Grondin C."/>
        </authorList>
    </citation>
    <scope>NUCLEOTIDE SEQUENCE</scope>
    <source>
        <strain evidence="1">CLIB 1444</strain>
    </source>
</reference>
<protein>
    <submittedName>
        <fullName evidence="1">Exocyst complex protein Exo70p</fullName>
    </submittedName>
</protein>
<accession>A0ACA9Y5M6</accession>
<evidence type="ECO:0000313" key="1">
    <source>
        <dbReference type="EMBL" id="CAH6720318.1"/>
    </source>
</evidence>
<name>A0ACA9Y5M6_9ASCO</name>
<sequence>MVDVDEADIAVLNQNLIKSKDLFNSISKSLTTISTKSTNASTRIKPILKDVNKLTNDNKQIERGIETLQEVSGYAEKASNYETILSTSIDVIGVKKYIDTLNRSKVLLMEMKSKIKKFLGILINFENLIDKSELNLVNYFKKQMINNKFNDVMTIIQYFQSDNKQINKILVDSRSGKMVEKMKTVEKAVEFKPKPMGPSNPPYEKGTNGLNIYLRELMDLLTKEMEILDKLESTRLFNMIIDHTMDNFNDILEKNYISFFNDSNLILNDILILEIIEILNDFIEHFNQFENIKNFKVNLTITKLINIIKNFPKEFFKYIEQKILTIDKMNELNQTGIVVELITKLRKQSDFPNGLSRIIEYYKLGDWLNIKPTLRFISVYTSVIKNDNLTDNVSNYCSDLIDCIMINMEISLKEFKKSTQGYYLMKDMILLETMVNRSQNLFDILGSTGLERINKLKKRFLNLFLEDWNHASYLIIKEMTEINALVAMNQKDKEKDLIKKVFERFNEAFDEACKNYEKFNINDPNLKNYLNSEIKKLILNSYFKLYDKYGDNLRSKKYVRYNKLEFENIVNDRLK</sequence>
<keyword evidence="2" id="KW-1185">Reference proteome</keyword>
<dbReference type="Proteomes" id="UP001152531">
    <property type="component" value="Unassembled WGS sequence"/>
</dbReference>
<evidence type="ECO:0000313" key="2">
    <source>
        <dbReference type="Proteomes" id="UP001152531"/>
    </source>
</evidence>
<organism evidence="1 2">
    <name type="scientific">[Candida] jaroonii</name>
    <dbReference type="NCBI Taxonomy" id="467808"/>
    <lineage>
        <taxon>Eukaryota</taxon>
        <taxon>Fungi</taxon>
        <taxon>Dikarya</taxon>
        <taxon>Ascomycota</taxon>
        <taxon>Saccharomycotina</taxon>
        <taxon>Pichiomycetes</taxon>
        <taxon>Debaryomycetaceae</taxon>
        <taxon>Yamadazyma</taxon>
    </lineage>
</organism>
<comment type="caution">
    <text evidence="1">The sequence shown here is derived from an EMBL/GenBank/DDBJ whole genome shotgun (WGS) entry which is preliminary data.</text>
</comment>
<dbReference type="EMBL" id="CALSDN010000003">
    <property type="protein sequence ID" value="CAH6720318.1"/>
    <property type="molecule type" value="Genomic_DNA"/>
</dbReference>
<gene>
    <name evidence="1" type="ORF">CLIB1444_03S09252</name>
</gene>